<dbReference type="AlphaFoldDB" id="A0A839HQU6"/>
<dbReference type="EMBL" id="JABVCQ010000057">
    <property type="protein sequence ID" value="MBB1127382.1"/>
    <property type="molecule type" value="Genomic_DNA"/>
</dbReference>
<sequence>MPHVLHPPRTPTVFEICHQIPGRVRLRVPALLEDVTLATRLDGALRTLEHVQAVRVNSICASVVIIHRAKWTPTADHLAAVLLPMCPSPMKQSFNSVAIGLPTSSLPCRRAAIRNPFTQPTSPHSAGRPLHSGCMLCQLKLKAMRWLIADVWQCWRQQFTQRLKMKELFTKKLSIQQLFTKLPQLN</sequence>
<accession>A0A839HQU6</accession>
<evidence type="ECO:0000313" key="1">
    <source>
        <dbReference type="EMBL" id="MBB1127382.1"/>
    </source>
</evidence>
<organism evidence="1 2">
    <name type="scientific">Thiospirillum jenense</name>
    <dbReference type="NCBI Taxonomy" id="1653858"/>
    <lineage>
        <taxon>Bacteria</taxon>
        <taxon>Pseudomonadati</taxon>
        <taxon>Pseudomonadota</taxon>
        <taxon>Gammaproteobacteria</taxon>
        <taxon>Chromatiales</taxon>
        <taxon>Chromatiaceae</taxon>
        <taxon>Thiospirillum</taxon>
    </lineage>
</organism>
<name>A0A839HQU6_9GAMM</name>
<dbReference type="Proteomes" id="UP000548632">
    <property type="component" value="Unassembled WGS sequence"/>
</dbReference>
<keyword evidence="2" id="KW-1185">Reference proteome</keyword>
<evidence type="ECO:0000313" key="2">
    <source>
        <dbReference type="Proteomes" id="UP000548632"/>
    </source>
</evidence>
<reference evidence="1 2" key="1">
    <citation type="journal article" date="2020" name="Arch. Microbiol.">
        <title>The genome sequence of the giant phototrophic gammaproteobacterium Thiospirillum jenense gives insight into its physiological properties and phylogenetic relationships.</title>
        <authorList>
            <person name="Imhoff J.F."/>
            <person name="Meyer T.E."/>
            <person name="Kyndt J.A."/>
        </authorList>
    </citation>
    <scope>NUCLEOTIDE SEQUENCE [LARGE SCALE GENOMIC DNA]</scope>
    <source>
        <strain evidence="1 2">DSM 216</strain>
    </source>
</reference>
<dbReference type="RefSeq" id="WP_182585004.1">
    <property type="nucleotide sequence ID" value="NZ_JABVCQ010000057.1"/>
</dbReference>
<gene>
    <name evidence="1" type="ORF">HUK38_14315</name>
</gene>
<comment type="caution">
    <text evidence="1">The sequence shown here is derived from an EMBL/GenBank/DDBJ whole genome shotgun (WGS) entry which is preliminary data.</text>
</comment>
<dbReference type="Pfam" id="PF19991">
    <property type="entry name" value="HMA_2"/>
    <property type="match status" value="1"/>
</dbReference>
<protein>
    <submittedName>
        <fullName evidence="1">Uncharacterized protein</fullName>
    </submittedName>
</protein>
<proteinExistence type="predicted"/>